<dbReference type="Proteomes" id="UP000054736">
    <property type="component" value="Unassembled WGS sequence"/>
</dbReference>
<dbReference type="RefSeq" id="WP_058496278.1">
    <property type="nucleotide sequence ID" value="NZ_CAAAIU010000005.1"/>
</dbReference>
<proteinExistence type="predicted"/>
<keyword evidence="3" id="KW-1185">Reference proteome</keyword>
<dbReference type="AlphaFoldDB" id="A0A0W0SQM6"/>
<reference evidence="2 3" key="1">
    <citation type="submission" date="2015-11" db="EMBL/GenBank/DDBJ databases">
        <title>Genomic analysis of 38 Legionella species identifies large and diverse effector repertoires.</title>
        <authorList>
            <person name="Burstein D."/>
            <person name="Amaro F."/>
            <person name="Zusman T."/>
            <person name="Lifshitz Z."/>
            <person name="Cohen O."/>
            <person name="Gilbert J.A."/>
            <person name="Pupko T."/>
            <person name="Shuman H.A."/>
            <person name="Segal G."/>
        </authorList>
    </citation>
    <scope>NUCLEOTIDE SEQUENCE [LARGE SCALE GENOMIC DNA]</scope>
    <source>
        <strain evidence="2 3">ATCC 700990</strain>
    </source>
</reference>
<dbReference type="Pfam" id="PF04350">
    <property type="entry name" value="PilO"/>
    <property type="match status" value="1"/>
</dbReference>
<dbReference type="PANTHER" id="PTHR39555">
    <property type="entry name" value="FIMBRIAL ASSEMBLY PROTEIN PILO-LIKE PROTEIN-RELATED"/>
    <property type="match status" value="1"/>
</dbReference>
<gene>
    <name evidence="2" type="primary">pilO</name>
    <name evidence="2" type="ORF">Ldro_1989</name>
</gene>
<dbReference type="STRING" id="1212489.Ldro_1989"/>
<sequence length="206" mass="24507">MNKLIYSEINWESFNRLSVIQRYCLLVFTLTLCVGFGYWPILRSDVYQYNSLLTEENNLRIEFEEKQEKANVLAYQKQFISLEKVYKEKLKVVTKKDEIYNLLNDISKAGTESGLVMELFAPRLAESKNFLNEITVNMVMIGEYQQLSIFLSRILQFNRLIQFCDFDLRKLANNEQKNSAKIESYSLLRMTMRAKIYQYKNNNYDE</sequence>
<keyword evidence="1" id="KW-0812">Transmembrane</keyword>
<keyword evidence="1" id="KW-0472">Membrane</keyword>
<evidence type="ECO:0000313" key="2">
    <source>
        <dbReference type="EMBL" id="KTC85664.1"/>
    </source>
</evidence>
<dbReference type="PATRIC" id="fig|1212489.4.peg.2102"/>
<feature type="transmembrane region" description="Helical" evidence="1">
    <location>
        <begin position="20"/>
        <end position="41"/>
    </location>
</feature>
<dbReference type="Gene3D" id="3.30.70.60">
    <property type="match status" value="1"/>
</dbReference>
<dbReference type="OrthoDB" id="9802133at2"/>
<dbReference type="GO" id="GO:0043683">
    <property type="term" value="P:type IV pilus assembly"/>
    <property type="evidence" value="ECO:0007669"/>
    <property type="project" value="InterPro"/>
</dbReference>
<dbReference type="EMBL" id="LNXY01000027">
    <property type="protein sequence ID" value="KTC85664.1"/>
    <property type="molecule type" value="Genomic_DNA"/>
</dbReference>
<dbReference type="GO" id="GO:0043107">
    <property type="term" value="P:type IV pilus-dependent motility"/>
    <property type="evidence" value="ECO:0007669"/>
    <property type="project" value="InterPro"/>
</dbReference>
<comment type="caution">
    <text evidence="2">The sequence shown here is derived from an EMBL/GenBank/DDBJ whole genome shotgun (WGS) entry which is preliminary data.</text>
</comment>
<dbReference type="InterPro" id="IPR007445">
    <property type="entry name" value="PilO"/>
</dbReference>
<organism evidence="2 3">
    <name type="scientific">Legionella drozanskii LLAP-1</name>
    <dbReference type="NCBI Taxonomy" id="1212489"/>
    <lineage>
        <taxon>Bacteria</taxon>
        <taxon>Pseudomonadati</taxon>
        <taxon>Pseudomonadota</taxon>
        <taxon>Gammaproteobacteria</taxon>
        <taxon>Legionellales</taxon>
        <taxon>Legionellaceae</taxon>
        <taxon>Legionella</taxon>
    </lineage>
</organism>
<evidence type="ECO:0000256" key="1">
    <source>
        <dbReference type="SAM" id="Phobius"/>
    </source>
</evidence>
<keyword evidence="1" id="KW-1133">Transmembrane helix</keyword>
<accession>A0A0W0SQM6</accession>
<dbReference type="InterPro" id="IPR014717">
    <property type="entry name" value="Transl_elong_EF1B/ribsomal_bS6"/>
</dbReference>
<name>A0A0W0SQM6_9GAMM</name>
<dbReference type="PANTHER" id="PTHR39555:SF1">
    <property type="entry name" value="TYPE IV PILUS INNER MEMBRANE COMPONENT PILO"/>
    <property type="match status" value="1"/>
</dbReference>
<evidence type="ECO:0000313" key="3">
    <source>
        <dbReference type="Proteomes" id="UP000054736"/>
    </source>
</evidence>
<protein>
    <submittedName>
        <fullName evidence="2">Tfp pilus assembly protein PilO</fullName>
    </submittedName>
</protein>